<dbReference type="Proteomes" id="UP000015104">
    <property type="component" value="Unassembled WGS sequence"/>
</dbReference>
<evidence type="ECO:0000313" key="3">
    <source>
        <dbReference type="Proteomes" id="UP000015104"/>
    </source>
</evidence>
<feature type="compositionally biased region" description="Polar residues" evidence="1">
    <location>
        <begin position="22"/>
        <end position="37"/>
    </location>
</feature>
<dbReference type="EnsemblMetazoa" id="tetur21g03300.1">
    <property type="protein sequence ID" value="tetur21g03300.1"/>
    <property type="gene ID" value="tetur21g03300"/>
</dbReference>
<sequence length="101" mass="10903">MCPPFLNLVRQHASEIHEGVSAATSSPNFSNNASTAPRSLRSVVKSSNEIARNIHDATSLREILKKNQCQPSKTASQNVPSRSVNFPPPPAKCCVKNCCPC</sequence>
<dbReference type="AlphaFoldDB" id="T1KUF9"/>
<reference evidence="3" key="1">
    <citation type="submission" date="2011-08" db="EMBL/GenBank/DDBJ databases">
        <authorList>
            <person name="Rombauts S."/>
        </authorList>
    </citation>
    <scope>NUCLEOTIDE SEQUENCE</scope>
    <source>
        <strain evidence="3">London</strain>
    </source>
</reference>
<organism evidence="2 3">
    <name type="scientific">Tetranychus urticae</name>
    <name type="common">Two-spotted spider mite</name>
    <dbReference type="NCBI Taxonomy" id="32264"/>
    <lineage>
        <taxon>Eukaryota</taxon>
        <taxon>Metazoa</taxon>
        <taxon>Ecdysozoa</taxon>
        <taxon>Arthropoda</taxon>
        <taxon>Chelicerata</taxon>
        <taxon>Arachnida</taxon>
        <taxon>Acari</taxon>
        <taxon>Acariformes</taxon>
        <taxon>Trombidiformes</taxon>
        <taxon>Prostigmata</taxon>
        <taxon>Eleutherengona</taxon>
        <taxon>Raphignathae</taxon>
        <taxon>Tetranychoidea</taxon>
        <taxon>Tetranychidae</taxon>
        <taxon>Tetranychus</taxon>
    </lineage>
</organism>
<dbReference type="HOGENOM" id="CLU_2295191_0_0_1"/>
<protein>
    <submittedName>
        <fullName evidence="2">Uncharacterized protein</fullName>
    </submittedName>
</protein>
<name>T1KUF9_TETUR</name>
<dbReference type="EMBL" id="CAEY01000557">
    <property type="status" value="NOT_ANNOTATED_CDS"/>
    <property type="molecule type" value="Genomic_DNA"/>
</dbReference>
<evidence type="ECO:0000256" key="1">
    <source>
        <dbReference type="SAM" id="MobiDB-lite"/>
    </source>
</evidence>
<proteinExistence type="predicted"/>
<evidence type="ECO:0000313" key="2">
    <source>
        <dbReference type="EnsemblMetazoa" id="tetur21g03300.1"/>
    </source>
</evidence>
<accession>T1KUF9</accession>
<feature type="region of interest" description="Disordered" evidence="1">
    <location>
        <begin position="19"/>
        <end position="40"/>
    </location>
</feature>
<keyword evidence="3" id="KW-1185">Reference proteome</keyword>
<reference evidence="2" key="2">
    <citation type="submission" date="2015-06" db="UniProtKB">
        <authorList>
            <consortium name="EnsemblMetazoa"/>
        </authorList>
    </citation>
    <scope>IDENTIFICATION</scope>
</reference>